<protein>
    <recommendedName>
        <fullName evidence="1">F5/8 type C domain-containing protein</fullName>
    </recommendedName>
</protein>
<evidence type="ECO:0000313" key="2">
    <source>
        <dbReference type="EMBL" id="MPM86122.1"/>
    </source>
</evidence>
<dbReference type="InterPro" id="IPR008979">
    <property type="entry name" value="Galactose-bd-like_sf"/>
</dbReference>
<dbReference type="SUPFAM" id="SSF49785">
    <property type="entry name" value="Galactose-binding domain-like"/>
    <property type="match status" value="1"/>
</dbReference>
<organism evidence="2">
    <name type="scientific">bioreactor metagenome</name>
    <dbReference type="NCBI Taxonomy" id="1076179"/>
    <lineage>
        <taxon>unclassified sequences</taxon>
        <taxon>metagenomes</taxon>
        <taxon>ecological metagenomes</taxon>
    </lineage>
</organism>
<sequence length="133" mass="15066">MTDGLRGTGSYRDGYWQGYNGLDFEAIVNLGEKKKVSKVSVGFLQSTLAWIFYPLKMEVLVSDDASDWRKVGEVENLIPQTDAETTTQDLSVCFKSQKVKFVKVYCYAMHQCPDWHPGAGGKTWLFIDEIIVE</sequence>
<evidence type="ECO:0000259" key="1">
    <source>
        <dbReference type="Pfam" id="PF00754"/>
    </source>
</evidence>
<reference evidence="2" key="1">
    <citation type="submission" date="2019-08" db="EMBL/GenBank/DDBJ databases">
        <authorList>
            <person name="Kucharzyk K."/>
            <person name="Murdoch R.W."/>
            <person name="Higgins S."/>
            <person name="Loffler F."/>
        </authorList>
    </citation>
    <scope>NUCLEOTIDE SEQUENCE</scope>
</reference>
<proteinExistence type="predicted"/>
<dbReference type="EMBL" id="VSSQ01034241">
    <property type="protein sequence ID" value="MPM86122.1"/>
    <property type="molecule type" value="Genomic_DNA"/>
</dbReference>
<comment type="caution">
    <text evidence="2">The sequence shown here is derived from an EMBL/GenBank/DDBJ whole genome shotgun (WGS) entry which is preliminary data.</text>
</comment>
<gene>
    <name evidence="2" type="ORF">SDC9_133205</name>
</gene>
<accession>A0A645DC26</accession>
<dbReference type="InterPro" id="IPR000421">
    <property type="entry name" value="FA58C"/>
</dbReference>
<name>A0A645DC26_9ZZZZ</name>
<dbReference type="Pfam" id="PF00754">
    <property type="entry name" value="F5_F8_type_C"/>
    <property type="match status" value="1"/>
</dbReference>
<feature type="domain" description="F5/8 type C" evidence="1">
    <location>
        <begin position="13"/>
        <end position="108"/>
    </location>
</feature>
<dbReference type="AlphaFoldDB" id="A0A645DC26"/>
<dbReference type="Gene3D" id="2.60.120.260">
    <property type="entry name" value="Galactose-binding domain-like"/>
    <property type="match status" value="1"/>
</dbReference>